<proteinExistence type="predicted"/>
<accession>A0A423I9G0</accession>
<organism evidence="1 2">
    <name type="scientific">Pseudomonas brassicacearum</name>
    <dbReference type="NCBI Taxonomy" id="930166"/>
    <lineage>
        <taxon>Bacteria</taxon>
        <taxon>Pseudomonadati</taxon>
        <taxon>Pseudomonadota</taxon>
        <taxon>Gammaproteobacteria</taxon>
        <taxon>Pseudomonadales</taxon>
        <taxon>Pseudomonadaceae</taxon>
        <taxon>Pseudomonas</taxon>
    </lineage>
</organism>
<sequence>MLIAFLSSIGLLAILVLFAVLLRMERSVAPTLIAHPNALWVGGEDGGVFVEIAKSEAPNYYVQVRHENGDIWSEGWIRFGTKEGFPLSTAGITGFDGEQLYLHTSTTIAPEKARGR</sequence>
<name>A0A423I9G0_9PSED</name>
<dbReference type="Proteomes" id="UP000285636">
    <property type="component" value="Unassembled WGS sequence"/>
</dbReference>
<dbReference type="AlphaFoldDB" id="A0A423I9G0"/>
<comment type="caution">
    <text evidence="1">The sequence shown here is derived from an EMBL/GenBank/DDBJ whole genome shotgun (WGS) entry which is preliminary data.</text>
</comment>
<dbReference type="RefSeq" id="WP_259698497.1">
    <property type="nucleotide sequence ID" value="NZ_MOBK01000004.1"/>
</dbReference>
<gene>
    <name evidence="1" type="ORF">BK660_09355</name>
</gene>
<protein>
    <submittedName>
        <fullName evidence="1">Uncharacterized protein</fullName>
    </submittedName>
</protein>
<evidence type="ECO:0000313" key="1">
    <source>
        <dbReference type="EMBL" id="RON22009.1"/>
    </source>
</evidence>
<reference evidence="1 2" key="1">
    <citation type="submission" date="2016-10" db="EMBL/GenBank/DDBJ databases">
        <title>Comparative genome analysis of multiple Pseudomonas spp. focuses on biocontrol and plant growth promoting traits.</title>
        <authorList>
            <person name="Tao X.-Y."/>
            <person name="Taylor C.G."/>
        </authorList>
    </citation>
    <scope>NUCLEOTIDE SEQUENCE [LARGE SCALE GENOMIC DNA]</scope>
    <source>
        <strain evidence="1 2">38D7</strain>
    </source>
</reference>
<dbReference type="EMBL" id="MOBK01000004">
    <property type="protein sequence ID" value="RON22009.1"/>
    <property type="molecule type" value="Genomic_DNA"/>
</dbReference>
<evidence type="ECO:0000313" key="2">
    <source>
        <dbReference type="Proteomes" id="UP000285636"/>
    </source>
</evidence>